<dbReference type="Proteomes" id="UP000267096">
    <property type="component" value="Unassembled WGS sequence"/>
</dbReference>
<dbReference type="WBParaSite" id="ASIM_0001002701-mRNA-1">
    <property type="protein sequence ID" value="ASIM_0001002701-mRNA-1"/>
    <property type="gene ID" value="ASIM_0001002701"/>
</dbReference>
<reference evidence="2 3" key="2">
    <citation type="submission" date="2018-11" db="EMBL/GenBank/DDBJ databases">
        <authorList>
            <consortium name="Pathogen Informatics"/>
        </authorList>
    </citation>
    <scope>NUCLEOTIDE SEQUENCE [LARGE SCALE GENOMIC DNA]</scope>
</reference>
<accession>A0A0M3JQS1</accession>
<evidence type="ECO:0000313" key="2">
    <source>
        <dbReference type="EMBL" id="VDK41695.1"/>
    </source>
</evidence>
<organism evidence="4">
    <name type="scientific">Anisakis simplex</name>
    <name type="common">Herring worm</name>
    <dbReference type="NCBI Taxonomy" id="6269"/>
    <lineage>
        <taxon>Eukaryota</taxon>
        <taxon>Metazoa</taxon>
        <taxon>Ecdysozoa</taxon>
        <taxon>Nematoda</taxon>
        <taxon>Chromadorea</taxon>
        <taxon>Rhabditida</taxon>
        <taxon>Spirurina</taxon>
        <taxon>Ascaridomorpha</taxon>
        <taxon>Ascaridoidea</taxon>
        <taxon>Anisakidae</taxon>
        <taxon>Anisakis</taxon>
        <taxon>Anisakis simplex complex</taxon>
    </lineage>
</organism>
<protein>
    <submittedName>
        <fullName evidence="4">Ovule protein</fullName>
    </submittedName>
</protein>
<sequence>MAPNNRENVVVGSAARSANRFSKDSNYDKNRHNSSQSQNSDWWSYSSNANASSTTGAFIYSDSVKELDEQLAKVRQSPSKVN</sequence>
<dbReference type="AlphaFoldDB" id="A0A0M3JQS1"/>
<evidence type="ECO:0000313" key="4">
    <source>
        <dbReference type="WBParaSite" id="ASIM_0001002701-mRNA-1"/>
    </source>
</evidence>
<reference evidence="4" key="1">
    <citation type="submission" date="2017-02" db="UniProtKB">
        <authorList>
            <consortium name="WormBaseParasite"/>
        </authorList>
    </citation>
    <scope>IDENTIFICATION</scope>
</reference>
<evidence type="ECO:0000313" key="3">
    <source>
        <dbReference type="Proteomes" id="UP000267096"/>
    </source>
</evidence>
<proteinExistence type="predicted"/>
<feature type="region of interest" description="Disordered" evidence="1">
    <location>
        <begin position="1"/>
        <end position="46"/>
    </location>
</feature>
<name>A0A0M3JQS1_ANISI</name>
<gene>
    <name evidence="2" type="ORF">ASIM_LOCUS9758</name>
</gene>
<dbReference type="EMBL" id="UYRR01030971">
    <property type="protein sequence ID" value="VDK41695.1"/>
    <property type="molecule type" value="Genomic_DNA"/>
</dbReference>
<evidence type="ECO:0000256" key="1">
    <source>
        <dbReference type="SAM" id="MobiDB-lite"/>
    </source>
</evidence>
<feature type="compositionally biased region" description="Basic and acidic residues" evidence="1">
    <location>
        <begin position="21"/>
        <end position="31"/>
    </location>
</feature>
<keyword evidence="3" id="KW-1185">Reference proteome</keyword>
<feature type="compositionally biased region" description="Low complexity" evidence="1">
    <location>
        <begin position="33"/>
        <end position="46"/>
    </location>
</feature>